<feature type="transmembrane region" description="Helical" evidence="3">
    <location>
        <begin position="154"/>
        <end position="172"/>
    </location>
</feature>
<keyword evidence="4" id="KW-0732">Signal</keyword>
<dbReference type="GO" id="GO:0016567">
    <property type="term" value="P:protein ubiquitination"/>
    <property type="evidence" value="ECO:0007669"/>
    <property type="project" value="TreeGrafter"/>
</dbReference>
<feature type="transmembrane region" description="Helical" evidence="3">
    <location>
        <begin position="63"/>
        <end position="85"/>
    </location>
</feature>
<evidence type="ECO:0000313" key="7">
    <source>
        <dbReference type="Proteomes" id="UP001221142"/>
    </source>
</evidence>
<dbReference type="Gene3D" id="3.30.40.10">
    <property type="entry name" value="Zinc/RING finger domain, C3HC4 (zinc finger)"/>
    <property type="match status" value="1"/>
</dbReference>
<dbReference type="EMBL" id="JARKIF010000003">
    <property type="protein sequence ID" value="KAJ7644337.1"/>
    <property type="molecule type" value="Genomic_DNA"/>
</dbReference>
<dbReference type="PANTHER" id="PTHR22696">
    <property type="entry name" value="E3 UBIQUITIN-PROTEIN LIGASE RNF26"/>
    <property type="match status" value="1"/>
</dbReference>
<dbReference type="InterPro" id="IPR001841">
    <property type="entry name" value="Znf_RING"/>
</dbReference>
<keyword evidence="3" id="KW-1133">Transmembrane helix</keyword>
<keyword evidence="3" id="KW-0812">Transmembrane</keyword>
<accession>A0AAD7CBB2</accession>
<evidence type="ECO:0000256" key="4">
    <source>
        <dbReference type="SAM" id="SignalP"/>
    </source>
</evidence>
<reference evidence="6" key="1">
    <citation type="submission" date="2023-03" db="EMBL/GenBank/DDBJ databases">
        <title>Massive genome expansion in bonnet fungi (Mycena s.s.) driven by repeated elements and novel gene families across ecological guilds.</title>
        <authorList>
            <consortium name="Lawrence Berkeley National Laboratory"/>
            <person name="Harder C.B."/>
            <person name="Miyauchi S."/>
            <person name="Viragh M."/>
            <person name="Kuo A."/>
            <person name="Thoen E."/>
            <person name="Andreopoulos B."/>
            <person name="Lu D."/>
            <person name="Skrede I."/>
            <person name="Drula E."/>
            <person name="Henrissat B."/>
            <person name="Morin E."/>
            <person name="Kohler A."/>
            <person name="Barry K."/>
            <person name="LaButti K."/>
            <person name="Morin E."/>
            <person name="Salamov A."/>
            <person name="Lipzen A."/>
            <person name="Mereny Z."/>
            <person name="Hegedus B."/>
            <person name="Baldrian P."/>
            <person name="Stursova M."/>
            <person name="Weitz H."/>
            <person name="Taylor A."/>
            <person name="Grigoriev I.V."/>
            <person name="Nagy L.G."/>
            <person name="Martin F."/>
            <person name="Kauserud H."/>
        </authorList>
    </citation>
    <scope>NUCLEOTIDE SEQUENCE</scope>
    <source>
        <strain evidence="6">9284</strain>
    </source>
</reference>
<feature type="region of interest" description="Disordered" evidence="2">
    <location>
        <begin position="519"/>
        <end position="549"/>
    </location>
</feature>
<sequence length="674" mass="73725">MVGLIALAILMHRIQNLVVPPRSSSRSHPAPHAVAHRFVGYSTVRRIYRSILPLNLNRTSTRLAFFLPTLYFLCKMLLIWTILLLQTAELFPSWNSGYIHDLGQWVQHMEMHEICWRTFASICAAFSMEAFVRGLDGGGLGLIHMNSNTTPFNLIGYAFLLHVYSSPITHVFKPSPSSLPSRPDKHVIVTITIPLLQVTALHLLAIKKRWSNHRLGPTALSSFLSLLHFHATLYSHLTAKNTPLPLMQPKVDLPLTPSSILGNFAAPTPPPVAPVHAPTPPANLYSRPTGSASFPLLNYVPNAFETVLILTITLTVVLNALTQLILTGSVSRPLLGLGLHGGGTSGAWVWAPPYDEDWGVVLLRVGTASLEATGLRGWGNELPAINAASPQYPEYGAARLGPSGVLHVSNGYGAERRSKRRGLANEVREVDVGAHGGSRAFGADLINFPWLQEAWRFLTVAWQIGRGFLAGLWTFIVSGGKVRGRLGGDLAVPNEVEEEEEEEGVDQEDAVYGRFLRQEEISDDEDDPAPAWDLGESSESEGEHEEDQDLGDAEAVGLFADLGESTSAPVLLAHMASDRTSPLTRRQYGSLLDSRPSAPQVPLPARAPAQPLDEARRNCVICVTDARSIICWPCRCLSMCDGCREVLASRSTASKHRCPCCRQVVEGYSRIFIP</sequence>
<organism evidence="6 7">
    <name type="scientific">Roridomyces roridus</name>
    <dbReference type="NCBI Taxonomy" id="1738132"/>
    <lineage>
        <taxon>Eukaryota</taxon>
        <taxon>Fungi</taxon>
        <taxon>Dikarya</taxon>
        <taxon>Basidiomycota</taxon>
        <taxon>Agaricomycotina</taxon>
        <taxon>Agaricomycetes</taxon>
        <taxon>Agaricomycetidae</taxon>
        <taxon>Agaricales</taxon>
        <taxon>Marasmiineae</taxon>
        <taxon>Mycenaceae</taxon>
        <taxon>Roridomyces</taxon>
    </lineage>
</organism>
<dbReference type="Pfam" id="PF13920">
    <property type="entry name" value="zf-C3HC4_3"/>
    <property type="match status" value="1"/>
</dbReference>
<dbReference type="Proteomes" id="UP001221142">
    <property type="component" value="Unassembled WGS sequence"/>
</dbReference>
<feature type="transmembrane region" description="Helical" evidence="3">
    <location>
        <begin position="187"/>
        <end position="206"/>
    </location>
</feature>
<gene>
    <name evidence="6" type="ORF">FB45DRAFT_897561</name>
</gene>
<keyword evidence="1" id="KW-0863">Zinc-finger</keyword>
<dbReference type="InterPro" id="IPR013083">
    <property type="entry name" value="Znf_RING/FYVE/PHD"/>
</dbReference>
<feature type="signal peptide" evidence="4">
    <location>
        <begin position="1"/>
        <end position="16"/>
    </location>
</feature>
<feature type="transmembrane region" description="Helical" evidence="3">
    <location>
        <begin position="307"/>
        <end position="326"/>
    </location>
</feature>
<feature type="domain" description="RING-type" evidence="5">
    <location>
        <begin position="619"/>
        <end position="662"/>
    </location>
</feature>
<proteinExistence type="predicted"/>
<feature type="chain" id="PRO_5041932409" description="RING-type domain-containing protein" evidence="4">
    <location>
        <begin position="17"/>
        <end position="674"/>
    </location>
</feature>
<protein>
    <recommendedName>
        <fullName evidence="5">RING-type domain-containing protein</fullName>
    </recommendedName>
</protein>
<evidence type="ECO:0000259" key="5">
    <source>
        <dbReference type="PROSITE" id="PS50089"/>
    </source>
</evidence>
<keyword evidence="1" id="KW-0479">Metal-binding</keyword>
<evidence type="ECO:0000256" key="3">
    <source>
        <dbReference type="SAM" id="Phobius"/>
    </source>
</evidence>
<dbReference type="GO" id="GO:0008270">
    <property type="term" value="F:zinc ion binding"/>
    <property type="evidence" value="ECO:0007669"/>
    <property type="project" value="UniProtKB-KW"/>
</dbReference>
<dbReference type="GO" id="GO:0061630">
    <property type="term" value="F:ubiquitin protein ligase activity"/>
    <property type="evidence" value="ECO:0007669"/>
    <property type="project" value="TreeGrafter"/>
</dbReference>
<dbReference type="PANTHER" id="PTHR22696:SF1">
    <property type="entry name" value="E3 UBIQUITIN-PROTEIN LIGASE RNF26"/>
    <property type="match status" value="1"/>
</dbReference>
<comment type="caution">
    <text evidence="6">The sequence shown here is derived from an EMBL/GenBank/DDBJ whole genome shotgun (WGS) entry which is preliminary data.</text>
</comment>
<keyword evidence="7" id="KW-1185">Reference proteome</keyword>
<evidence type="ECO:0000313" key="6">
    <source>
        <dbReference type="EMBL" id="KAJ7644337.1"/>
    </source>
</evidence>
<dbReference type="PROSITE" id="PS50089">
    <property type="entry name" value="ZF_RING_2"/>
    <property type="match status" value="1"/>
</dbReference>
<dbReference type="AlphaFoldDB" id="A0AAD7CBB2"/>
<name>A0AAD7CBB2_9AGAR</name>
<dbReference type="GO" id="GO:0006511">
    <property type="term" value="P:ubiquitin-dependent protein catabolic process"/>
    <property type="evidence" value="ECO:0007669"/>
    <property type="project" value="TreeGrafter"/>
</dbReference>
<keyword evidence="3" id="KW-0472">Membrane</keyword>
<evidence type="ECO:0000256" key="1">
    <source>
        <dbReference type="PROSITE-ProRule" id="PRU00175"/>
    </source>
</evidence>
<feature type="compositionally biased region" description="Acidic residues" evidence="2">
    <location>
        <begin position="536"/>
        <end position="549"/>
    </location>
</feature>
<keyword evidence="1" id="KW-0862">Zinc</keyword>
<evidence type="ECO:0000256" key="2">
    <source>
        <dbReference type="SAM" id="MobiDB-lite"/>
    </source>
</evidence>